<sequence length="95" mass="9964">MPADAVLDIKGNPGWNSAALRCTATTGSGQAIDLLPPEPDQQPEQAAHGGTWISFWTVATAPGEITVGCSDPDNQIPYSATSFIRVVPRGIAMTR</sequence>
<protein>
    <submittedName>
        <fullName evidence="1">Uncharacterized protein</fullName>
    </submittedName>
</protein>
<keyword evidence="2" id="KW-1185">Reference proteome</keyword>
<name>A0A7D6Z7Y5_9NOCA</name>
<evidence type="ECO:0000313" key="1">
    <source>
        <dbReference type="EMBL" id="QLY29188.1"/>
    </source>
</evidence>
<proteinExistence type="predicted"/>
<organism evidence="1 2">
    <name type="scientific">Nocardia huaxiensis</name>
    <dbReference type="NCBI Taxonomy" id="2755382"/>
    <lineage>
        <taxon>Bacteria</taxon>
        <taxon>Bacillati</taxon>
        <taxon>Actinomycetota</taxon>
        <taxon>Actinomycetes</taxon>
        <taxon>Mycobacteriales</taxon>
        <taxon>Nocardiaceae</taxon>
        <taxon>Nocardia</taxon>
    </lineage>
</organism>
<dbReference type="RefSeq" id="WP_181580393.1">
    <property type="nucleotide sequence ID" value="NZ_CP059399.1"/>
</dbReference>
<dbReference type="EMBL" id="CP059399">
    <property type="protein sequence ID" value="QLY29188.1"/>
    <property type="molecule type" value="Genomic_DNA"/>
</dbReference>
<dbReference type="KEGG" id="nhu:H0264_28435"/>
<gene>
    <name evidence="1" type="ORF">H0264_28435</name>
</gene>
<dbReference type="Proteomes" id="UP000515512">
    <property type="component" value="Chromosome"/>
</dbReference>
<accession>A0A7D6Z7Y5</accession>
<reference evidence="1 2" key="1">
    <citation type="submission" date="2020-07" db="EMBL/GenBank/DDBJ databases">
        <authorList>
            <person name="Zhuang K."/>
            <person name="Ran Y."/>
        </authorList>
    </citation>
    <scope>NUCLEOTIDE SEQUENCE [LARGE SCALE GENOMIC DNA]</scope>
    <source>
        <strain evidence="1 2">WCH-YHL-001</strain>
    </source>
</reference>
<evidence type="ECO:0000313" key="2">
    <source>
        <dbReference type="Proteomes" id="UP000515512"/>
    </source>
</evidence>
<dbReference type="AlphaFoldDB" id="A0A7D6Z7Y5"/>